<evidence type="ECO:0000256" key="1">
    <source>
        <dbReference type="SAM" id="Coils"/>
    </source>
</evidence>
<gene>
    <name evidence="2" type="ORF">LCGC14_1251040</name>
</gene>
<dbReference type="EMBL" id="LAZR01006856">
    <property type="protein sequence ID" value="KKM89200.1"/>
    <property type="molecule type" value="Genomic_DNA"/>
</dbReference>
<evidence type="ECO:0008006" key="3">
    <source>
        <dbReference type="Google" id="ProtNLM"/>
    </source>
</evidence>
<reference evidence="2" key="1">
    <citation type="journal article" date="2015" name="Nature">
        <title>Complex archaea that bridge the gap between prokaryotes and eukaryotes.</title>
        <authorList>
            <person name="Spang A."/>
            <person name="Saw J.H."/>
            <person name="Jorgensen S.L."/>
            <person name="Zaremba-Niedzwiedzka K."/>
            <person name="Martijn J."/>
            <person name="Lind A.E."/>
            <person name="van Eijk R."/>
            <person name="Schleper C."/>
            <person name="Guy L."/>
            <person name="Ettema T.J."/>
        </authorList>
    </citation>
    <scope>NUCLEOTIDE SEQUENCE</scope>
</reference>
<proteinExistence type="predicted"/>
<feature type="coiled-coil region" evidence="1">
    <location>
        <begin position="208"/>
        <end position="299"/>
    </location>
</feature>
<dbReference type="SUPFAM" id="SSF48371">
    <property type="entry name" value="ARM repeat"/>
    <property type="match status" value="1"/>
</dbReference>
<keyword evidence="1" id="KW-0175">Coiled coil</keyword>
<organism evidence="2">
    <name type="scientific">marine sediment metagenome</name>
    <dbReference type="NCBI Taxonomy" id="412755"/>
    <lineage>
        <taxon>unclassified sequences</taxon>
        <taxon>metagenomes</taxon>
        <taxon>ecological metagenomes</taxon>
    </lineage>
</organism>
<name>A0A0F9NK63_9ZZZZ</name>
<dbReference type="Gene3D" id="1.25.10.10">
    <property type="entry name" value="Leucine-rich Repeat Variant"/>
    <property type="match status" value="1"/>
</dbReference>
<comment type="caution">
    <text evidence="2">The sequence shown here is derived from an EMBL/GenBank/DDBJ whole genome shotgun (WGS) entry which is preliminary data.</text>
</comment>
<accession>A0A0F9NK63</accession>
<dbReference type="InterPro" id="IPR016024">
    <property type="entry name" value="ARM-type_fold"/>
</dbReference>
<evidence type="ECO:0000313" key="2">
    <source>
        <dbReference type="EMBL" id="KKM89200.1"/>
    </source>
</evidence>
<dbReference type="InterPro" id="IPR011989">
    <property type="entry name" value="ARM-like"/>
</dbReference>
<feature type="coiled-coil region" evidence="1">
    <location>
        <begin position="75"/>
        <end position="148"/>
    </location>
</feature>
<sequence length="448" mass="52177">MRKKIKKSIDTVNKEPASRNELEQTIITLEDEISALKLKINESKLLIEDPKSFIKENKDVRDELPSEIQILKEMIISQRKDLSSQDNKIDQLNEKLDDLKVESGDSQGKKNQEFISHQSLVVQLTNENEEFKEKINNLQSQLEKFQSNKSNSDWDLDEEVQIEDNVNLVNIKQLNFQLMEENGLLRVEVESLKTGLQSGIGLASSKELELANNKIEVLNEEIESLKTELESGIGLENSEELELSTNKIEILKAEIEDFEAQVKYLQEINESERYTQQTTEENIDEFSKLKNELVEYQKQNLVLNDMLIDLKEDDEDRESDEEIYISEAYTIPKKIALSLFNRIYNLLNTQQKRIVKNILILDLASDYLEVKRDTIKMLSQIKDIEIYNAFIDMIHDKDWIIRLYIIKALSTFENKQDELIVLMKELSTDVDVDVRELAVKVLYNITHN</sequence>
<protein>
    <recommendedName>
        <fullName evidence="3">HEAT repeat domain-containing protein</fullName>
    </recommendedName>
</protein>
<dbReference type="AlphaFoldDB" id="A0A0F9NK63"/>